<keyword evidence="4" id="KW-1185">Reference proteome</keyword>
<protein>
    <recommendedName>
        <fullName evidence="2">V(D)J recombination-activating protein 1 RNase H domain-containing protein</fullName>
    </recommendedName>
</protein>
<evidence type="ECO:0000259" key="2">
    <source>
        <dbReference type="Pfam" id="PF26100"/>
    </source>
</evidence>
<organism evidence="3 4">
    <name type="scientific">Diabrotica balteata</name>
    <name type="common">Banded cucumber beetle</name>
    <dbReference type="NCBI Taxonomy" id="107213"/>
    <lineage>
        <taxon>Eukaryota</taxon>
        <taxon>Metazoa</taxon>
        <taxon>Ecdysozoa</taxon>
        <taxon>Arthropoda</taxon>
        <taxon>Hexapoda</taxon>
        <taxon>Insecta</taxon>
        <taxon>Pterygota</taxon>
        <taxon>Neoptera</taxon>
        <taxon>Endopterygota</taxon>
        <taxon>Coleoptera</taxon>
        <taxon>Polyphaga</taxon>
        <taxon>Cucujiformia</taxon>
        <taxon>Chrysomeloidea</taxon>
        <taxon>Chrysomelidae</taxon>
        <taxon>Galerucinae</taxon>
        <taxon>Diabroticina</taxon>
        <taxon>Diabroticites</taxon>
        <taxon>Diabrotica</taxon>
    </lineage>
</organism>
<accession>A0A9N9XIK7</accession>
<reference evidence="3" key="1">
    <citation type="submission" date="2022-01" db="EMBL/GenBank/DDBJ databases">
        <authorList>
            <person name="King R."/>
        </authorList>
    </citation>
    <scope>NUCLEOTIDE SEQUENCE</scope>
</reference>
<name>A0A9N9XIK7_DIABA</name>
<sequence length="624" mass="70952">MFVTRKELVSIMRRCSSKRIEKQFEFLEAEIAQLTKCHEVKKSLSHFKTQYKSRWLKACRMDDRFQRNNKEWLNKPLSFSQKNENRRGRPEVSFECSSERTKRLKTKELRDSTSASVLSYATQMSFRAEGHIDASRILKDITSTTPTRTARYKKAYKISLDSKPNIMSGEDALTVLISGKLSRHQYGVVRASAPDRFPSYKVVQSAKRMCYPDNITSTETSVVEIHVKDSELDKLCLYLKWGFDGSSGHSSYKQAFHGPEASDSAVFITCIVPVRLMCNAKVIWQNPSPASTVYCRPLKTEFVKESAQVSIAEKKRVDAEIDELQNSTTTVNNRNVHIRHKLIFAMVDGKVCNALTETTSTQNCFLCGATSKKFNNVEEMIGRMAENKARIQKEFREKCGLVVDTPKPGFGSTNDGNTARRFFRNAKLSGEITNVDLELIKKIHIVMVVVASGHEIDVNKFRLYLHDTARYFVSLYPWYNMPPTMHKYLIHGPELIASALLPIGQLSEEAQEARNKDFKKYRENNSRKCSRSKTNEDTISEMKTKAKRRAREVRYGCQGTGGGGATKPLTPFEERILGLLVSELSVEGAQLSEAGVEMIVTEEELFELPVEIASTLKSKYSKYR</sequence>
<dbReference type="EMBL" id="OU898284">
    <property type="protein sequence ID" value="CAG9840784.1"/>
    <property type="molecule type" value="Genomic_DNA"/>
</dbReference>
<feature type="region of interest" description="Disordered" evidence="1">
    <location>
        <begin position="522"/>
        <end position="542"/>
    </location>
</feature>
<gene>
    <name evidence="3" type="ORF">DIABBA_LOCUS13408</name>
</gene>
<feature type="domain" description="V(D)J recombination-activating protein 1 RNase H" evidence="2">
    <location>
        <begin position="239"/>
        <end position="354"/>
    </location>
</feature>
<dbReference type="Pfam" id="PF26100">
    <property type="entry name" value="RAG1_RNase_H"/>
    <property type="match status" value="1"/>
</dbReference>
<proteinExistence type="predicted"/>
<dbReference type="OrthoDB" id="7450257at2759"/>
<dbReference type="InterPro" id="IPR058554">
    <property type="entry name" value="RAG1_RNase_H"/>
</dbReference>
<dbReference type="Proteomes" id="UP001153709">
    <property type="component" value="Chromosome 9"/>
</dbReference>
<feature type="region of interest" description="Disordered" evidence="1">
    <location>
        <begin position="78"/>
        <end position="97"/>
    </location>
</feature>
<evidence type="ECO:0000313" key="4">
    <source>
        <dbReference type="Proteomes" id="UP001153709"/>
    </source>
</evidence>
<feature type="compositionally biased region" description="Basic and acidic residues" evidence="1">
    <location>
        <begin position="83"/>
        <end position="97"/>
    </location>
</feature>
<evidence type="ECO:0000313" key="3">
    <source>
        <dbReference type="EMBL" id="CAG9840784.1"/>
    </source>
</evidence>
<dbReference type="AlphaFoldDB" id="A0A9N9XIK7"/>
<evidence type="ECO:0000256" key="1">
    <source>
        <dbReference type="SAM" id="MobiDB-lite"/>
    </source>
</evidence>
<feature type="compositionally biased region" description="Basic and acidic residues" evidence="1">
    <location>
        <begin position="533"/>
        <end position="542"/>
    </location>
</feature>